<evidence type="ECO:0000313" key="8">
    <source>
        <dbReference type="Proteomes" id="UP000590442"/>
    </source>
</evidence>
<dbReference type="PROSITE" id="PS51007">
    <property type="entry name" value="CYTC"/>
    <property type="match status" value="1"/>
</dbReference>
<dbReference type="GO" id="GO:0046872">
    <property type="term" value="F:metal ion binding"/>
    <property type="evidence" value="ECO:0007669"/>
    <property type="project" value="UniProtKB-KW"/>
</dbReference>
<feature type="coiled-coil region" evidence="5">
    <location>
        <begin position="391"/>
        <end position="418"/>
    </location>
</feature>
<dbReference type="InterPro" id="IPR036909">
    <property type="entry name" value="Cyt_c-like_dom_sf"/>
</dbReference>
<dbReference type="Pfam" id="PF07995">
    <property type="entry name" value="GSDH"/>
    <property type="match status" value="1"/>
</dbReference>
<evidence type="ECO:0000256" key="3">
    <source>
        <dbReference type="ARBA" id="ARBA00023004"/>
    </source>
</evidence>
<dbReference type="RefSeq" id="WP_167959912.1">
    <property type="nucleotide sequence ID" value="NZ_JAATJJ010000001.1"/>
</dbReference>
<dbReference type="GO" id="GO:0020037">
    <property type="term" value="F:heme binding"/>
    <property type="evidence" value="ECO:0007669"/>
    <property type="project" value="InterPro"/>
</dbReference>
<dbReference type="SUPFAM" id="SSF50952">
    <property type="entry name" value="Soluble quinoprotein glucose dehydrogenase"/>
    <property type="match status" value="1"/>
</dbReference>
<dbReference type="EMBL" id="JAATJJ010000001">
    <property type="protein sequence ID" value="NJB69715.1"/>
    <property type="molecule type" value="Genomic_DNA"/>
</dbReference>
<dbReference type="AlphaFoldDB" id="A0A846QVW5"/>
<keyword evidence="5" id="KW-0175">Coiled coil</keyword>
<organism evidence="7 8">
    <name type="scientific">Saonia flava</name>
    <dbReference type="NCBI Taxonomy" id="523696"/>
    <lineage>
        <taxon>Bacteria</taxon>
        <taxon>Pseudomonadati</taxon>
        <taxon>Bacteroidota</taxon>
        <taxon>Flavobacteriia</taxon>
        <taxon>Flavobacteriales</taxon>
        <taxon>Flavobacteriaceae</taxon>
        <taxon>Saonia</taxon>
    </lineage>
</organism>
<dbReference type="Proteomes" id="UP000590442">
    <property type="component" value="Unassembled WGS sequence"/>
</dbReference>
<evidence type="ECO:0000256" key="5">
    <source>
        <dbReference type="SAM" id="Coils"/>
    </source>
</evidence>
<keyword evidence="1 4" id="KW-0349">Heme</keyword>
<feature type="domain" description="Cytochrome c" evidence="6">
    <location>
        <begin position="435"/>
        <end position="524"/>
    </location>
</feature>
<keyword evidence="3 4" id="KW-0408">Iron</keyword>
<dbReference type="PANTHER" id="PTHR19328:SF13">
    <property type="entry name" value="HIPL1 PROTEIN"/>
    <property type="match status" value="1"/>
</dbReference>
<dbReference type="InterPro" id="IPR011041">
    <property type="entry name" value="Quinoprot_gluc/sorb_DH_b-prop"/>
</dbReference>
<dbReference type="GO" id="GO:0009055">
    <property type="term" value="F:electron transfer activity"/>
    <property type="evidence" value="ECO:0007669"/>
    <property type="project" value="InterPro"/>
</dbReference>
<accession>A0A846QVW5</accession>
<proteinExistence type="predicted"/>
<protein>
    <submittedName>
        <fullName evidence="7">Glucose/arabinose dehydrogenase/mono/diheme cytochrome c family protein</fullName>
    </submittedName>
</protein>
<evidence type="ECO:0000256" key="1">
    <source>
        <dbReference type="ARBA" id="ARBA00022617"/>
    </source>
</evidence>
<name>A0A846QVW5_9FLAO</name>
<evidence type="ECO:0000313" key="7">
    <source>
        <dbReference type="EMBL" id="NJB69715.1"/>
    </source>
</evidence>
<dbReference type="Gene3D" id="1.10.760.10">
    <property type="entry name" value="Cytochrome c-like domain"/>
    <property type="match status" value="1"/>
</dbReference>
<dbReference type="PANTHER" id="PTHR19328">
    <property type="entry name" value="HEDGEHOG-INTERACTING PROTEIN"/>
    <property type="match status" value="1"/>
</dbReference>
<dbReference type="InterPro" id="IPR009056">
    <property type="entry name" value="Cyt_c-like_dom"/>
</dbReference>
<evidence type="ECO:0000256" key="4">
    <source>
        <dbReference type="PROSITE-ProRule" id="PRU00433"/>
    </source>
</evidence>
<dbReference type="Pfam" id="PF00034">
    <property type="entry name" value="Cytochrom_C"/>
    <property type="match status" value="1"/>
</dbReference>
<keyword evidence="2 4" id="KW-0479">Metal-binding</keyword>
<dbReference type="SUPFAM" id="SSF46626">
    <property type="entry name" value="Cytochrome c"/>
    <property type="match status" value="1"/>
</dbReference>
<reference evidence="7 8" key="1">
    <citation type="submission" date="2020-03" db="EMBL/GenBank/DDBJ databases">
        <title>Genomic Encyclopedia of Type Strains, Phase IV (KMG-IV): sequencing the most valuable type-strain genomes for metagenomic binning, comparative biology and taxonomic classification.</title>
        <authorList>
            <person name="Goeker M."/>
        </authorList>
    </citation>
    <scope>NUCLEOTIDE SEQUENCE [LARGE SCALE GENOMIC DNA]</scope>
    <source>
        <strain evidence="7 8">DSM 29762</strain>
    </source>
</reference>
<dbReference type="Gene3D" id="2.120.10.30">
    <property type="entry name" value="TolB, C-terminal domain"/>
    <property type="match status" value="1"/>
</dbReference>
<dbReference type="InterPro" id="IPR011042">
    <property type="entry name" value="6-blade_b-propeller_TolB-like"/>
</dbReference>
<comment type="caution">
    <text evidence="7">The sequence shown here is derived from an EMBL/GenBank/DDBJ whole genome shotgun (WGS) entry which is preliminary data.</text>
</comment>
<keyword evidence="8" id="KW-1185">Reference proteome</keyword>
<evidence type="ECO:0000259" key="6">
    <source>
        <dbReference type="PROSITE" id="PS51007"/>
    </source>
</evidence>
<evidence type="ECO:0000256" key="2">
    <source>
        <dbReference type="ARBA" id="ARBA00022723"/>
    </source>
</evidence>
<gene>
    <name evidence="7" type="ORF">GGR42_000177</name>
</gene>
<sequence length="544" mass="61609">MGRGIKLFMALGIIMFIYGCQSPTPKLDVTTYVAELQLESSLLVATEVAHNLEVPWDLEVGPDNWVWFTEQKGTITRVHVETGELQQLVTVNDMFYRKSSGLFSMVLHPDFSDNPYVYVHYTYAEKDSNLLDHIFSRVVRFTFKNNELIEQTTILDAIPGNTFHNGSRMFIGDDHTLFLGLGDAGGDTELTQNPKVMNGKILRINLDGSIPTNNPYPNSPVWSMGHRNVQGIAYGNGKLYASEHGPLNDDEINIITKKSNYGWPDVHGYCDLEREKLYCDQHNIKEPLQAWTPTVATSGLLYYNHTLIPEWKNSLIQATLKGQSLRVLNLNNSGDQVINEHILFQKRLGRIRDVAMGKNGEIYIATSNLDWHPGHQPWMYDSLPKERGDRIIKIEKVNSNMLEQLATLENRMELVEDKEPYALPSEDWNFNATDDELLSGQKLYMAQCAACHRPDGKGNVGQIPPLVNSEWVTGNNSRLIDVMLKGLNTPITVNGVEYQDEMPSYQNLPDEEIRDILNFIRIEFGETSGNIIAADVLHQRKGLK</sequence>
<dbReference type="PROSITE" id="PS51257">
    <property type="entry name" value="PROKAR_LIPOPROTEIN"/>
    <property type="match status" value="1"/>
</dbReference>
<dbReference type="InterPro" id="IPR012938">
    <property type="entry name" value="Glc/Sorbosone_DH"/>
</dbReference>